<gene>
    <name evidence="1" type="ORF">Calle1_35</name>
</gene>
<reference evidence="1 2" key="1">
    <citation type="submission" date="2020-07" db="EMBL/GenBank/DDBJ databases">
        <title>Highly diverse flavobacterial phages as mortality factor during North Sea spring blooms.</title>
        <authorList>
            <person name="Bartlau N."/>
            <person name="Wichels A."/>
            <person name="Krohne G."/>
            <person name="Adriaenssens E.M."/>
            <person name="Heins A."/>
            <person name="Fuchs B.M."/>
            <person name="Amann R."/>
            <person name="Moraru C."/>
        </authorList>
    </citation>
    <scope>NUCLEOTIDE SEQUENCE [LARGE SCALE GENOMIC DNA]</scope>
</reference>
<accession>A0A8E5E7Z0</accession>
<sequence length="158" mass="18762">MRHGKWYKKTGIHYQKQDEMNQQELRERKLQILDETVKYYSEDLSRRALDENFMCMYKTPEGKMCAVGRCMRDDAPFKDLNTQGELLSLEIIRDVEFKKQDKKLDTLLKDKYKGVNIEFWMTLQSLHDQSLNWESGGLSEMGEVELNRIKSDIEKGEL</sequence>
<organism evidence="1 2">
    <name type="scientific">Cellulophaga phage Calle_1</name>
    <dbReference type="NCBI Taxonomy" id="2745643"/>
    <lineage>
        <taxon>Viruses</taxon>
        <taxon>Duplodnaviria</taxon>
        <taxon>Heunggongvirae</taxon>
        <taxon>Uroviricota</taxon>
        <taxon>Caudoviricetes</taxon>
        <taxon>Pervagoviridae</taxon>
        <taxon>Callevirus</taxon>
        <taxon>Callevirus Calle</taxon>
    </lineage>
</organism>
<evidence type="ECO:0000313" key="2">
    <source>
        <dbReference type="Proteomes" id="UP000693797"/>
    </source>
</evidence>
<protein>
    <submittedName>
        <fullName evidence="1">Uncharacterized protein</fullName>
    </submittedName>
</protein>
<name>A0A8E5E7Z0_9CAUD</name>
<keyword evidence="2" id="KW-1185">Reference proteome</keyword>
<dbReference type="EMBL" id="MT732432">
    <property type="protein sequence ID" value="QQV89695.1"/>
    <property type="molecule type" value="Genomic_DNA"/>
</dbReference>
<proteinExistence type="predicted"/>
<dbReference type="Proteomes" id="UP000693797">
    <property type="component" value="Segment"/>
</dbReference>
<evidence type="ECO:0000313" key="1">
    <source>
        <dbReference type="EMBL" id="QQV89695.1"/>
    </source>
</evidence>